<evidence type="ECO:0000256" key="6">
    <source>
        <dbReference type="ARBA" id="ARBA00022801"/>
    </source>
</evidence>
<evidence type="ECO:0000256" key="5">
    <source>
        <dbReference type="ARBA" id="ARBA00022786"/>
    </source>
</evidence>
<dbReference type="Proteomes" id="UP001497623">
    <property type="component" value="Unassembled WGS sequence"/>
</dbReference>
<dbReference type="PANTHER" id="PTHR10589">
    <property type="entry name" value="UBIQUITIN CARBOXYL-TERMINAL HYDROLASE"/>
    <property type="match status" value="1"/>
</dbReference>
<comment type="catalytic activity">
    <reaction evidence="1 10 11">
        <text>Thiol-dependent hydrolysis of ester, thioester, amide, peptide and isopeptide bonds formed by the C-terminal Gly of ubiquitin (a 76-residue protein attached to proteins as an intracellular targeting signal).</text>
        <dbReference type="EC" id="3.4.19.12"/>
    </reaction>
</comment>
<dbReference type="GO" id="GO:0006511">
    <property type="term" value="P:ubiquitin-dependent protein catabolic process"/>
    <property type="evidence" value="ECO:0007669"/>
    <property type="project" value="UniProtKB-UniRule"/>
</dbReference>
<reference evidence="14 15" key="1">
    <citation type="submission" date="2024-05" db="EMBL/GenBank/DDBJ databases">
        <authorList>
            <person name="Wallberg A."/>
        </authorList>
    </citation>
    <scope>NUCLEOTIDE SEQUENCE [LARGE SCALE GENOMIC DNA]</scope>
</reference>
<evidence type="ECO:0000256" key="8">
    <source>
        <dbReference type="ARBA" id="ARBA00055560"/>
    </source>
</evidence>
<evidence type="ECO:0000256" key="7">
    <source>
        <dbReference type="ARBA" id="ARBA00022807"/>
    </source>
</evidence>
<sequence length="228" mass="25169">MVRWMPLESNPVVMNKFLTGMGVPSSWAMNDVLGMDEELLAMVPQPVGAVILLYPINDTNEAFKAQQEESIEKAGQTVSDKVYFMKQFVGNACGTVALIHSLANNTDKISLSDGALKTFLKKTESMNPEERGHSLEEDEGISQAHEASAQEGQSAMVDRDTKLDTHFIAFVHVEGNLYELDGRKKFAINHGDTTPETLLPDSAVICKQFMERDPKEMRYAVVALTAAD</sequence>
<evidence type="ECO:0000256" key="2">
    <source>
        <dbReference type="ARBA" id="ARBA00009326"/>
    </source>
</evidence>
<dbReference type="PROSITE" id="PS52048">
    <property type="entry name" value="UCH_DOMAIN"/>
    <property type="match status" value="1"/>
</dbReference>
<keyword evidence="7 10" id="KW-0788">Thiol protease</keyword>
<gene>
    <name evidence="14" type="ORF">MNOR_LOCUS14766</name>
</gene>
<dbReference type="Gene3D" id="3.40.532.10">
    <property type="entry name" value="Peptidase C12, ubiquitin carboxyl-terminal hydrolase"/>
    <property type="match status" value="1"/>
</dbReference>
<feature type="active site" description="Proton donor" evidence="10">
    <location>
        <position position="166"/>
    </location>
</feature>
<organism evidence="14 15">
    <name type="scientific">Meganyctiphanes norvegica</name>
    <name type="common">Northern krill</name>
    <name type="synonym">Thysanopoda norvegica</name>
    <dbReference type="NCBI Taxonomy" id="48144"/>
    <lineage>
        <taxon>Eukaryota</taxon>
        <taxon>Metazoa</taxon>
        <taxon>Ecdysozoa</taxon>
        <taxon>Arthropoda</taxon>
        <taxon>Crustacea</taxon>
        <taxon>Multicrustacea</taxon>
        <taxon>Malacostraca</taxon>
        <taxon>Eumalacostraca</taxon>
        <taxon>Eucarida</taxon>
        <taxon>Euphausiacea</taxon>
        <taxon>Euphausiidae</taxon>
        <taxon>Meganyctiphanes</taxon>
    </lineage>
</organism>
<feature type="site" description="Transition state stabilizer" evidence="10">
    <location>
        <position position="87"/>
    </location>
</feature>
<comment type="similarity">
    <text evidence="2 10 11">Belongs to the peptidase C12 family.</text>
</comment>
<dbReference type="PANTHER" id="PTHR10589:SF17">
    <property type="entry name" value="UBIQUITIN CARBOXYL-TERMINAL HYDROLASE"/>
    <property type="match status" value="1"/>
</dbReference>
<evidence type="ECO:0000256" key="1">
    <source>
        <dbReference type="ARBA" id="ARBA00000707"/>
    </source>
</evidence>
<feature type="site" description="Important for enzyme activity" evidence="10">
    <location>
        <position position="181"/>
    </location>
</feature>
<evidence type="ECO:0000313" key="14">
    <source>
        <dbReference type="EMBL" id="CAL4093265.1"/>
    </source>
</evidence>
<dbReference type="SUPFAM" id="SSF54001">
    <property type="entry name" value="Cysteine proteinases"/>
    <property type="match status" value="1"/>
</dbReference>
<feature type="active site" description="Nucleophile" evidence="10">
    <location>
        <position position="93"/>
    </location>
</feature>
<keyword evidence="5 10" id="KW-0833">Ubl conjugation pathway</keyword>
<evidence type="ECO:0000256" key="10">
    <source>
        <dbReference type="PROSITE-ProRule" id="PRU01393"/>
    </source>
</evidence>
<dbReference type="FunFam" id="3.40.532.10:FF:000006">
    <property type="entry name" value="Ubiquitin carboxyl-terminal hydrolase"/>
    <property type="match status" value="1"/>
</dbReference>
<dbReference type="InterPro" id="IPR001578">
    <property type="entry name" value="Peptidase_C12_UCH"/>
</dbReference>
<name>A0AAV2QM96_MEGNR</name>
<evidence type="ECO:0000256" key="9">
    <source>
        <dbReference type="ARBA" id="ARBA00073226"/>
    </source>
</evidence>
<evidence type="ECO:0000256" key="3">
    <source>
        <dbReference type="ARBA" id="ARBA00012759"/>
    </source>
</evidence>
<keyword evidence="15" id="KW-1185">Reference proteome</keyword>
<proteinExistence type="inferred from homology"/>
<evidence type="ECO:0000313" key="15">
    <source>
        <dbReference type="Proteomes" id="UP001497623"/>
    </source>
</evidence>
<evidence type="ECO:0000256" key="4">
    <source>
        <dbReference type="ARBA" id="ARBA00022670"/>
    </source>
</evidence>
<protein>
    <recommendedName>
        <fullName evidence="9 11">Ubiquitin carboxyl-terminal hydrolase</fullName>
        <ecNumber evidence="3 11">3.4.19.12</ecNumber>
    </recommendedName>
</protein>
<dbReference type="GO" id="GO:0004843">
    <property type="term" value="F:cysteine-type deubiquitinase activity"/>
    <property type="evidence" value="ECO:0007669"/>
    <property type="project" value="UniProtKB-UniRule"/>
</dbReference>
<dbReference type="InterPro" id="IPR038765">
    <property type="entry name" value="Papain-like_cys_pep_sf"/>
</dbReference>
<feature type="region of interest" description="Disordered" evidence="12">
    <location>
        <begin position="124"/>
        <end position="156"/>
    </location>
</feature>
<dbReference type="PRINTS" id="PR00707">
    <property type="entry name" value="UBCTHYDRLASE"/>
</dbReference>
<keyword evidence="6 10" id="KW-0378">Hydrolase</keyword>
<feature type="compositionally biased region" description="Basic and acidic residues" evidence="12">
    <location>
        <begin position="124"/>
        <end position="135"/>
    </location>
</feature>
<feature type="domain" description="UCH catalytic" evidence="13">
    <location>
        <begin position="3"/>
        <end position="226"/>
    </location>
</feature>
<comment type="function">
    <text evidence="8">Ubiquitin-protein hydrolase is involved both in the processing of ubiquitin precursors and of ubiquitinated proteins. This enzyme is a thiol protease that recognizes and hydrolyzes a peptide bond at the C-terminal glycine of ubiquitin.</text>
</comment>
<dbReference type="CDD" id="cd09616">
    <property type="entry name" value="Peptidase_C12_UCH_L1_L3"/>
    <property type="match status" value="1"/>
</dbReference>
<dbReference type="InterPro" id="IPR057254">
    <property type="entry name" value="UCH_AS"/>
</dbReference>
<dbReference type="EMBL" id="CAXKWB010008989">
    <property type="protein sequence ID" value="CAL4093265.1"/>
    <property type="molecule type" value="Genomic_DNA"/>
</dbReference>
<keyword evidence="4 10" id="KW-0645">Protease</keyword>
<dbReference type="GO" id="GO:0016579">
    <property type="term" value="P:protein deubiquitination"/>
    <property type="evidence" value="ECO:0007669"/>
    <property type="project" value="TreeGrafter"/>
</dbReference>
<dbReference type="PROSITE" id="PS00140">
    <property type="entry name" value="UCH_1"/>
    <property type="match status" value="1"/>
</dbReference>
<evidence type="ECO:0000259" key="13">
    <source>
        <dbReference type="PROSITE" id="PS52048"/>
    </source>
</evidence>
<accession>A0AAV2QM96</accession>
<comment type="caution">
    <text evidence="14">The sequence shown here is derived from an EMBL/GenBank/DDBJ whole genome shotgun (WGS) entry which is preliminary data.</text>
</comment>
<dbReference type="GO" id="GO:0005737">
    <property type="term" value="C:cytoplasm"/>
    <property type="evidence" value="ECO:0007669"/>
    <property type="project" value="TreeGrafter"/>
</dbReference>
<evidence type="ECO:0000256" key="12">
    <source>
        <dbReference type="SAM" id="MobiDB-lite"/>
    </source>
</evidence>
<evidence type="ECO:0000256" key="11">
    <source>
        <dbReference type="RuleBase" id="RU361215"/>
    </source>
</evidence>
<dbReference type="EC" id="3.4.19.12" evidence="3 11"/>
<dbReference type="InterPro" id="IPR036959">
    <property type="entry name" value="Peptidase_C12_UCH_sf"/>
</dbReference>
<dbReference type="Pfam" id="PF01088">
    <property type="entry name" value="Peptidase_C12"/>
    <property type="match status" value="1"/>
</dbReference>
<dbReference type="AlphaFoldDB" id="A0AAV2QM96"/>